<dbReference type="PANTHER" id="PTHR10837">
    <property type="entry name" value="PEPTIDYLARGININE DEIMINASE"/>
    <property type="match status" value="1"/>
</dbReference>
<dbReference type="SUPFAM" id="SSF110083">
    <property type="entry name" value="Peptidylarginine deiminase Pad4, middle domain"/>
    <property type="match status" value="1"/>
</dbReference>
<evidence type="ECO:0000313" key="4">
    <source>
        <dbReference type="Proteomes" id="UP000801428"/>
    </source>
</evidence>
<dbReference type="SUPFAM" id="SSF55909">
    <property type="entry name" value="Pentein"/>
    <property type="match status" value="1"/>
</dbReference>
<name>A0A9P4W862_CURKU</name>
<gene>
    <name evidence="3" type="ORF">E8E13_002475</name>
</gene>
<proteinExistence type="predicted"/>
<dbReference type="InterPro" id="IPR013530">
    <property type="entry name" value="PAD_C"/>
</dbReference>
<dbReference type="InterPro" id="IPR036556">
    <property type="entry name" value="PAD_central_sf"/>
</dbReference>
<evidence type="ECO:0000256" key="1">
    <source>
        <dbReference type="SAM" id="SignalP"/>
    </source>
</evidence>
<evidence type="ECO:0000259" key="2">
    <source>
        <dbReference type="Pfam" id="PF03068"/>
    </source>
</evidence>
<dbReference type="Pfam" id="PF03068">
    <property type="entry name" value="PAD"/>
    <property type="match status" value="1"/>
</dbReference>
<dbReference type="PANTHER" id="PTHR10837:SF8">
    <property type="entry name" value="PROTEIN-ARGININE DEIMINASE"/>
    <property type="match status" value="1"/>
</dbReference>
<comment type="caution">
    <text evidence="3">The sequence shown here is derived from an EMBL/GenBank/DDBJ whole genome shotgun (WGS) entry which is preliminary data.</text>
</comment>
<organism evidence="3 4">
    <name type="scientific">Curvularia kusanoi</name>
    <name type="common">Cochliobolus kusanoi</name>
    <dbReference type="NCBI Taxonomy" id="90978"/>
    <lineage>
        <taxon>Eukaryota</taxon>
        <taxon>Fungi</taxon>
        <taxon>Dikarya</taxon>
        <taxon>Ascomycota</taxon>
        <taxon>Pezizomycotina</taxon>
        <taxon>Dothideomycetes</taxon>
        <taxon>Pleosporomycetidae</taxon>
        <taxon>Pleosporales</taxon>
        <taxon>Pleosporineae</taxon>
        <taxon>Pleosporaceae</taxon>
        <taxon>Curvularia</taxon>
    </lineage>
</organism>
<dbReference type="OrthoDB" id="5102063at2759"/>
<accession>A0A9P4W862</accession>
<dbReference type="AlphaFoldDB" id="A0A9P4W862"/>
<feature type="domain" description="Protein-arginine deiminase C-terminal" evidence="2">
    <location>
        <begin position="196"/>
        <end position="606"/>
    </location>
</feature>
<reference evidence="3" key="1">
    <citation type="submission" date="2019-04" db="EMBL/GenBank/DDBJ databases">
        <title>Sequencing of skin fungus with MAO and IRED activity.</title>
        <authorList>
            <person name="Marsaioli A.J."/>
            <person name="Bonatto J.M.C."/>
            <person name="Reis Junior O."/>
        </authorList>
    </citation>
    <scope>NUCLEOTIDE SEQUENCE</scope>
    <source>
        <strain evidence="3">30M1</strain>
    </source>
</reference>
<evidence type="ECO:0000313" key="3">
    <source>
        <dbReference type="EMBL" id="KAF2996030.1"/>
    </source>
</evidence>
<dbReference type="GO" id="GO:0004668">
    <property type="term" value="F:protein-arginine deiminase activity"/>
    <property type="evidence" value="ECO:0007669"/>
    <property type="project" value="InterPro"/>
</dbReference>
<dbReference type="InterPro" id="IPR004303">
    <property type="entry name" value="PAD"/>
</dbReference>
<protein>
    <recommendedName>
        <fullName evidence="2">Protein-arginine deiminase C-terminal domain-containing protein</fullName>
    </recommendedName>
</protein>
<sequence>MKLSFACWALGLQATCKAALTPDVRADANRDGVVDVSGPSDTGNKALWTSERGAIFLPNIGDKHMRCLIKDGAGNPLSNDELAACHDASGHLLLAPEYVAPLKTLPLNVSEAATARIYATPRAAYDRVRLFVLDNTNEKNSTTSWRLVDQEFSFNATQLKAGITLGIDGRTLVTDAAVWDGSVTVRFDVTDGQEQGTDAVALKMAPVLTHHHLQTVKTLISTEGNSSDPIQSEFIRQLDQGRQSADIQEPLLLFNQSSDIWAQDFIEPAYASMPGPDGPISIRIILRSAQSTRTGGRQVFEQMRGPGIGGFQPASGTGSGFGHREINSFGNLETIPPYTSKSGIQYKAGRIIMGKHFETLPAKAMLDFLHGQQLQTPLLLETGWLLIGHVDEFVQFLPYNNSLGFTISIADTRSGLKMFEDYKAAGHGGVQAISFQTNSSELLEPGMGETIEAMLSNATFLEANAYAQRHIDANLETLLSEIPLAREDVIFVPTLFRDSSFAFDFGATGDGLPPHTDDIMENEKQMMAFYPASINGIVIGKRYLSPKPWGPVVNGTDVLEKAVEKAYARAGMTVGYVDDFLSHHVGAGEIHCGSNTLRQTDAIWWE</sequence>
<keyword evidence="4" id="KW-1185">Reference proteome</keyword>
<keyword evidence="1" id="KW-0732">Signal</keyword>
<dbReference type="Gene3D" id="3.75.10.10">
    <property type="entry name" value="L-arginine/glycine Amidinotransferase, Chain A"/>
    <property type="match status" value="1"/>
</dbReference>
<dbReference type="GO" id="GO:0005509">
    <property type="term" value="F:calcium ion binding"/>
    <property type="evidence" value="ECO:0007669"/>
    <property type="project" value="InterPro"/>
</dbReference>
<feature type="chain" id="PRO_5040317355" description="Protein-arginine deiminase C-terminal domain-containing protein" evidence="1">
    <location>
        <begin position="19"/>
        <end position="606"/>
    </location>
</feature>
<feature type="signal peptide" evidence="1">
    <location>
        <begin position="1"/>
        <end position="18"/>
    </location>
</feature>
<dbReference type="Proteomes" id="UP000801428">
    <property type="component" value="Unassembled WGS sequence"/>
</dbReference>
<dbReference type="GO" id="GO:0005737">
    <property type="term" value="C:cytoplasm"/>
    <property type="evidence" value="ECO:0007669"/>
    <property type="project" value="InterPro"/>
</dbReference>
<dbReference type="EMBL" id="SWKU01000029">
    <property type="protein sequence ID" value="KAF2996030.1"/>
    <property type="molecule type" value="Genomic_DNA"/>
</dbReference>